<dbReference type="PANTHER" id="PTHR36174">
    <property type="entry name" value="LIPID II:GLYCINE GLYCYLTRANSFERASE"/>
    <property type="match status" value="1"/>
</dbReference>
<protein>
    <submittedName>
        <fullName evidence="2">GNAT family N-acetyltransferase</fullName>
    </submittedName>
</protein>
<evidence type="ECO:0000259" key="1">
    <source>
        <dbReference type="Pfam" id="PF13480"/>
    </source>
</evidence>
<dbReference type="EMBL" id="JAKRVY010000005">
    <property type="protein sequence ID" value="MCL9814019.1"/>
    <property type="molecule type" value="Genomic_DNA"/>
</dbReference>
<gene>
    <name evidence="2" type="ORF">AArcSt11_10180</name>
</gene>
<dbReference type="InterPro" id="IPR038740">
    <property type="entry name" value="BioF2-like_GNAT_dom"/>
</dbReference>
<sequence length="334" mass="37991">MSIEIERFDSDSRGRWNGLVERSPHSTPFHRYEALEVLAEDSSTELHPLVGFKGQEPVGILPVFGLSRGPISTAFSPPPDLKVSYLGPALLNFEKLKRRKGEQRHEGFIAACVEYLDAEWNPNFTQLRTGPWYEDPRPFGWNEFDVDIAYTYVVDLTPDPETLLKSFSSDARRNATNEVDADVEITIGSRRALTRIITQVTERHARQGESYKLAPETVAKLYERLGAERVRPYVCTVDGAFVGGVVTIEDDRTIYRWQGGAKPETDVPINDRLDWHIMTDAMDRGVDRYDLVGANNQRLCGYKAKFAPDLYTYYSIHHNTPGMGLVSRLYKQLR</sequence>
<dbReference type="SUPFAM" id="SSF55729">
    <property type="entry name" value="Acyl-CoA N-acyltransferases (Nat)"/>
    <property type="match status" value="1"/>
</dbReference>
<dbReference type="InterPro" id="IPR050644">
    <property type="entry name" value="PG_Glycine_Bridge_Synth"/>
</dbReference>
<feature type="domain" description="BioF2-like acetyltransferase" evidence="1">
    <location>
        <begin position="172"/>
        <end position="296"/>
    </location>
</feature>
<evidence type="ECO:0000313" key="3">
    <source>
        <dbReference type="Proteomes" id="UP001202674"/>
    </source>
</evidence>
<organism evidence="2 3">
    <name type="scientific">Natranaeroarchaeum aerophilus</name>
    <dbReference type="NCBI Taxonomy" id="2917711"/>
    <lineage>
        <taxon>Archaea</taxon>
        <taxon>Methanobacteriati</taxon>
        <taxon>Methanobacteriota</taxon>
        <taxon>Stenosarchaea group</taxon>
        <taxon>Halobacteria</taxon>
        <taxon>Halobacteriales</taxon>
        <taxon>Natronoarchaeaceae</taxon>
        <taxon>Natranaeroarchaeum</taxon>
    </lineage>
</organism>
<evidence type="ECO:0000313" key="2">
    <source>
        <dbReference type="EMBL" id="MCL9814019.1"/>
    </source>
</evidence>
<dbReference type="Proteomes" id="UP001202674">
    <property type="component" value="Unassembled WGS sequence"/>
</dbReference>
<dbReference type="AlphaFoldDB" id="A0AAE3K7K8"/>
<dbReference type="Pfam" id="PF13480">
    <property type="entry name" value="Acetyltransf_6"/>
    <property type="match status" value="1"/>
</dbReference>
<accession>A0AAE3K7K8</accession>
<name>A0AAE3K7K8_9EURY</name>
<reference evidence="2 3" key="1">
    <citation type="journal article" date="2022" name="Syst. Appl. Microbiol.">
        <title>Natronocalculus amylovorans gen. nov., sp. nov., and Natranaeroarchaeum aerophilus sp. nov., dominant culturable amylolytic natronoarchaea from hypersaline soda lakes in southwestern Siberia.</title>
        <authorList>
            <person name="Sorokin D.Y."/>
            <person name="Elcheninov A.G."/>
            <person name="Khizhniak T.V."/>
            <person name="Koenen M."/>
            <person name="Bale N.J."/>
            <person name="Damste J.S.S."/>
            <person name="Kublanov I.V."/>
        </authorList>
    </citation>
    <scope>NUCLEOTIDE SEQUENCE [LARGE SCALE GENOMIC DNA]</scope>
    <source>
        <strain evidence="2 3">AArc-St1-1</strain>
    </source>
</reference>
<dbReference type="InterPro" id="IPR016181">
    <property type="entry name" value="Acyl_CoA_acyltransferase"/>
</dbReference>
<keyword evidence="3" id="KW-1185">Reference proteome</keyword>
<dbReference type="RefSeq" id="WP_250596826.1">
    <property type="nucleotide sequence ID" value="NZ_JAKRVY010000005.1"/>
</dbReference>
<comment type="caution">
    <text evidence="2">The sequence shown here is derived from an EMBL/GenBank/DDBJ whole genome shotgun (WGS) entry which is preliminary data.</text>
</comment>
<proteinExistence type="predicted"/>
<dbReference type="PANTHER" id="PTHR36174:SF1">
    <property type="entry name" value="LIPID II:GLYCINE GLYCYLTRANSFERASE"/>
    <property type="match status" value="1"/>
</dbReference>
<dbReference type="Gene3D" id="3.40.630.30">
    <property type="match status" value="1"/>
</dbReference>